<gene>
    <name evidence="14" type="ORF">CAMGR0001_2382</name>
</gene>
<keyword evidence="6" id="KW-0547">Nucleotide-binding</keyword>
<dbReference type="GO" id="GO:0008033">
    <property type="term" value="P:tRNA processing"/>
    <property type="evidence" value="ECO:0007669"/>
    <property type="project" value="UniProtKB-KW"/>
</dbReference>
<keyword evidence="10 11" id="KW-0694">RNA-binding</keyword>
<organism evidence="14 15">
    <name type="scientific">Campylobacter gracilis RM3268</name>
    <dbReference type="NCBI Taxonomy" id="553220"/>
    <lineage>
        <taxon>Bacteria</taxon>
        <taxon>Pseudomonadati</taxon>
        <taxon>Campylobacterota</taxon>
        <taxon>Epsilonproteobacteria</taxon>
        <taxon>Campylobacterales</taxon>
        <taxon>Campylobacteraceae</taxon>
        <taxon>Campylobacter</taxon>
    </lineage>
</organism>
<dbReference type="Proteomes" id="UP000005709">
    <property type="component" value="Unassembled WGS sequence"/>
</dbReference>
<dbReference type="PANTHER" id="PTHR47545:SF1">
    <property type="entry name" value="MULTIFUNCTIONAL CCA PROTEIN"/>
    <property type="match status" value="1"/>
</dbReference>
<dbReference type="EMBL" id="ACYG01000005">
    <property type="protein sequence ID" value="EEV18905.1"/>
    <property type="molecule type" value="Genomic_DNA"/>
</dbReference>
<proteinExistence type="inferred from homology"/>
<evidence type="ECO:0000256" key="7">
    <source>
        <dbReference type="ARBA" id="ARBA00022800"/>
    </source>
</evidence>
<keyword evidence="2 11" id="KW-0808">Transferase</keyword>
<dbReference type="GO" id="GO:0003723">
    <property type="term" value="F:RNA binding"/>
    <property type="evidence" value="ECO:0007669"/>
    <property type="project" value="UniProtKB-KW"/>
</dbReference>
<keyword evidence="5" id="KW-0479">Metal-binding</keyword>
<dbReference type="InterPro" id="IPR043519">
    <property type="entry name" value="NT_sf"/>
</dbReference>
<dbReference type="CDD" id="cd05398">
    <property type="entry name" value="NT_ClassII-CCAase"/>
    <property type="match status" value="1"/>
</dbReference>
<keyword evidence="7" id="KW-0692">RNA repair</keyword>
<keyword evidence="15" id="KW-1185">Reference proteome</keyword>
<reference evidence="14 15" key="1">
    <citation type="submission" date="2009-07" db="EMBL/GenBank/DDBJ databases">
        <authorList>
            <person name="Madupu R."/>
            <person name="Sebastian Y."/>
            <person name="Durkin A.S."/>
            <person name="Torralba M."/>
            <person name="Methe B."/>
            <person name="Sutton G.G."/>
            <person name="Strausberg R.L."/>
            <person name="Nelson K.E."/>
        </authorList>
    </citation>
    <scope>NUCLEOTIDE SEQUENCE [LARGE SCALE GENOMIC DNA]</scope>
    <source>
        <strain evidence="14 15">RM3268</strain>
    </source>
</reference>
<protein>
    <submittedName>
        <fullName evidence="14">tRNA nucleotidyltransferase/poly(A) polymerase family protein</fullName>
    </submittedName>
</protein>
<evidence type="ECO:0000256" key="4">
    <source>
        <dbReference type="ARBA" id="ARBA00022695"/>
    </source>
</evidence>
<dbReference type="Pfam" id="PF01743">
    <property type="entry name" value="PolyA_pol"/>
    <property type="match status" value="1"/>
</dbReference>
<dbReference type="GO" id="GO:0005524">
    <property type="term" value="F:ATP binding"/>
    <property type="evidence" value="ECO:0007669"/>
    <property type="project" value="UniProtKB-KW"/>
</dbReference>
<evidence type="ECO:0000259" key="12">
    <source>
        <dbReference type="Pfam" id="PF01743"/>
    </source>
</evidence>
<keyword evidence="4" id="KW-0548">Nucleotidyltransferase</keyword>
<keyword evidence="9" id="KW-0460">Magnesium</keyword>
<dbReference type="InterPro" id="IPR032828">
    <property type="entry name" value="PolyA_RNA-bd"/>
</dbReference>
<dbReference type="SUPFAM" id="SSF81301">
    <property type="entry name" value="Nucleotidyltransferase"/>
    <property type="match status" value="1"/>
</dbReference>
<dbReference type="InterPro" id="IPR050124">
    <property type="entry name" value="tRNA_CCA-adding_enzyme"/>
</dbReference>
<name>C8PE32_9BACT</name>
<evidence type="ECO:0000256" key="8">
    <source>
        <dbReference type="ARBA" id="ARBA00022840"/>
    </source>
</evidence>
<evidence type="ECO:0000256" key="1">
    <source>
        <dbReference type="ARBA" id="ARBA00001946"/>
    </source>
</evidence>
<dbReference type="eggNOG" id="COG0617">
    <property type="taxonomic scope" value="Bacteria"/>
</dbReference>
<comment type="cofactor">
    <cofactor evidence="1">
        <name>Mg(2+)</name>
        <dbReference type="ChEBI" id="CHEBI:18420"/>
    </cofactor>
</comment>
<comment type="similarity">
    <text evidence="11">Belongs to the tRNA nucleotidyltransferase/poly(A) polymerase family.</text>
</comment>
<keyword evidence="8" id="KW-0067">ATP-binding</keyword>
<evidence type="ECO:0000313" key="14">
    <source>
        <dbReference type="EMBL" id="EEV18905.1"/>
    </source>
</evidence>
<evidence type="ECO:0000256" key="3">
    <source>
        <dbReference type="ARBA" id="ARBA00022694"/>
    </source>
</evidence>
<feature type="domain" description="Poly A polymerase head" evidence="12">
    <location>
        <begin position="23"/>
        <end position="143"/>
    </location>
</feature>
<evidence type="ECO:0000259" key="13">
    <source>
        <dbReference type="Pfam" id="PF12627"/>
    </source>
</evidence>
<accession>C8PE32</accession>
<evidence type="ECO:0000256" key="2">
    <source>
        <dbReference type="ARBA" id="ARBA00022679"/>
    </source>
</evidence>
<dbReference type="GO" id="GO:0046872">
    <property type="term" value="F:metal ion binding"/>
    <property type="evidence" value="ECO:0007669"/>
    <property type="project" value="UniProtKB-KW"/>
</dbReference>
<dbReference type="STRING" id="824.CGRAC_1335"/>
<sequence length="366" mass="42289">MKIYQNDDFIALLDYLKKFSSRIYLVGGCVRDHFLGRASADVDVELYDVGPHRFEQIMQDFGAQGVGKSYFVYKYKSFDISLPRTESKTGIGHKGFSVALATDEREASRRRDFTINAMMINAISGKVLDFYGGLADLHARILRVVDPRTFVEDSLRVYRAVQFAARFELRTEHHTLELMRSIDVSDLSCERVKAELIKFFRAPAHRYGMMLMQELGLYERVFGLRIDTRTHERLIKFIEHGESFVRNEMFFLYAFLNFLGLDKDKILKNLGLNSLYKRLLSEPFFKRVSDERLCKIALKMPLKQWLGLYCKGRVQAAKRLGIWDKKFKSLVCATDVARNLRGAAIGKEIERLQEAEIRAFVAALKA</sequence>
<feature type="domain" description="tRNA nucleotidyltransferase/poly(A) polymerase RNA and SrmB- binding" evidence="13">
    <location>
        <begin position="185"/>
        <end position="222"/>
    </location>
</feature>
<dbReference type="AlphaFoldDB" id="C8PE32"/>
<dbReference type="Gene3D" id="1.10.3090.10">
    <property type="entry name" value="cca-adding enzyme, domain 2"/>
    <property type="match status" value="1"/>
</dbReference>
<dbReference type="GO" id="GO:0042245">
    <property type="term" value="P:RNA repair"/>
    <property type="evidence" value="ECO:0007669"/>
    <property type="project" value="UniProtKB-KW"/>
</dbReference>
<evidence type="ECO:0000256" key="11">
    <source>
        <dbReference type="RuleBase" id="RU003953"/>
    </source>
</evidence>
<comment type="caution">
    <text evidence="14">The sequence shown here is derived from an EMBL/GenBank/DDBJ whole genome shotgun (WGS) entry which is preliminary data.</text>
</comment>
<keyword evidence="3" id="KW-0819">tRNA processing</keyword>
<evidence type="ECO:0000256" key="10">
    <source>
        <dbReference type="ARBA" id="ARBA00022884"/>
    </source>
</evidence>
<dbReference type="GO" id="GO:0016779">
    <property type="term" value="F:nucleotidyltransferase activity"/>
    <property type="evidence" value="ECO:0007669"/>
    <property type="project" value="UniProtKB-KW"/>
</dbReference>
<evidence type="ECO:0000256" key="9">
    <source>
        <dbReference type="ARBA" id="ARBA00022842"/>
    </source>
</evidence>
<dbReference type="SUPFAM" id="SSF81891">
    <property type="entry name" value="Poly A polymerase C-terminal region-like"/>
    <property type="match status" value="1"/>
</dbReference>
<dbReference type="InterPro" id="IPR002646">
    <property type="entry name" value="PolA_pol_head_dom"/>
</dbReference>
<evidence type="ECO:0000313" key="15">
    <source>
        <dbReference type="Proteomes" id="UP000005709"/>
    </source>
</evidence>
<dbReference type="Gene3D" id="3.30.460.10">
    <property type="entry name" value="Beta Polymerase, domain 2"/>
    <property type="match status" value="1"/>
</dbReference>
<evidence type="ECO:0000256" key="5">
    <source>
        <dbReference type="ARBA" id="ARBA00022723"/>
    </source>
</evidence>
<evidence type="ECO:0000256" key="6">
    <source>
        <dbReference type="ARBA" id="ARBA00022741"/>
    </source>
</evidence>
<dbReference type="PANTHER" id="PTHR47545">
    <property type="entry name" value="MULTIFUNCTIONAL CCA PROTEIN"/>
    <property type="match status" value="1"/>
</dbReference>
<dbReference type="Pfam" id="PF12627">
    <property type="entry name" value="PolyA_pol_RNAbd"/>
    <property type="match status" value="1"/>
</dbReference>